<name>A0A8E2W8X3_RHILI</name>
<comment type="caution">
    <text evidence="1">The sequence shown here is derived from an EMBL/GenBank/DDBJ whole genome shotgun (WGS) entry which is preliminary data.</text>
</comment>
<accession>A0A8E2W8X3</accession>
<gene>
    <name evidence="1" type="ORF">C8D77_11991</name>
</gene>
<dbReference type="Proteomes" id="UP000245631">
    <property type="component" value="Unassembled WGS sequence"/>
</dbReference>
<protein>
    <submittedName>
        <fullName evidence="1">Uncharacterized protein</fullName>
    </submittedName>
</protein>
<dbReference type="AlphaFoldDB" id="A0A8E2W8X3"/>
<evidence type="ECO:0000313" key="2">
    <source>
        <dbReference type="Proteomes" id="UP000245631"/>
    </source>
</evidence>
<proteinExistence type="predicted"/>
<dbReference type="EMBL" id="QGGH01000019">
    <property type="protein sequence ID" value="PWJ87108.1"/>
    <property type="molecule type" value="Genomic_DNA"/>
</dbReference>
<sequence length="50" mass="5448">MAQPDMALTDPNHLFHAPWADKGSNHAVARPRQVPNAFPFKLVAVLSIGL</sequence>
<reference evidence="1 2" key="1">
    <citation type="submission" date="2018-05" db="EMBL/GenBank/DDBJ databases">
        <title>Genomic Encyclopedia of Type Strains, Phase IV (KMG-IV): sequencing the most valuable type-strain genomes for metagenomic binning, comparative biology and taxonomic classification.</title>
        <authorList>
            <person name="Goeker M."/>
        </authorList>
    </citation>
    <scope>NUCLEOTIDE SEQUENCE [LARGE SCALE GENOMIC DNA]</scope>
    <source>
        <strain evidence="1 2">DSM 2626</strain>
    </source>
</reference>
<evidence type="ECO:0000313" key="1">
    <source>
        <dbReference type="EMBL" id="PWJ87108.1"/>
    </source>
</evidence>
<organism evidence="1 2">
    <name type="scientific">Rhizobium loti</name>
    <name type="common">Mesorhizobium loti</name>
    <dbReference type="NCBI Taxonomy" id="381"/>
    <lineage>
        <taxon>Bacteria</taxon>
        <taxon>Pseudomonadati</taxon>
        <taxon>Pseudomonadota</taxon>
        <taxon>Alphaproteobacteria</taxon>
        <taxon>Hyphomicrobiales</taxon>
        <taxon>Phyllobacteriaceae</taxon>
        <taxon>Mesorhizobium</taxon>
    </lineage>
</organism>